<organism evidence="1 2">
    <name type="scientific">Portunus trituberculatus</name>
    <name type="common">Swimming crab</name>
    <name type="synonym">Neptunus trituberculatus</name>
    <dbReference type="NCBI Taxonomy" id="210409"/>
    <lineage>
        <taxon>Eukaryota</taxon>
        <taxon>Metazoa</taxon>
        <taxon>Ecdysozoa</taxon>
        <taxon>Arthropoda</taxon>
        <taxon>Crustacea</taxon>
        <taxon>Multicrustacea</taxon>
        <taxon>Malacostraca</taxon>
        <taxon>Eumalacostraca</taxon>
        <taxon>Eucarida</taxon>
        <taxon>Decapoda</taxon>
        <taxon>Pleocyemata</taxon>
        <taxon>Brachyura</taxon>
        <taxon>Eubrachyura</taxon>
        <taxon>Portunoidea</taxon>
        <taxon>Portunidae</taxon>
        <taxon>Portuninae</taxon>
        <taxon>Portunus</taxon>
    </lineage>
</organism>
<accession>A0A5B7J679</accession>
<proteinExistence type="predicted"/>
<reference evidence="1 2" key="1">
    <citation type="submission" date="2019-05" db="EMBL/GenBank/DDBJ databases">
        <title>Another draft genome of Portunus trituberculatus and its Hox gene families provides insights of decapod evolution.</title>
        <authorList>
            <person name="Jeong J.-H."/>
            <person name="Song I."/>
            <person name="Kim S."/>
            <person name="Choi T."/>
            <person name="Kim D."/>
            <person name="Ryu S."/>
            <person name="Kim W."/>
        </authorList>
    </citation>
    <scope>NUCLEOTIDE SEQUENCE [LARGE SCALE GENOMIC DNA]</scope>
    <source>
        <tissue evidence="1">Muscle</tissue>
    </source>
</reference>
<dbReference type="Proteomes" id="UP000324222">
    <property type="component" value="Unassembled WGS sequence"/>
</dbReference>
<sequence>MQLDPNPAPLAKIAVSFLPDEYRVAPGPASNRVCTRNQRIRLVNYITAAFFSFGPHSTQHDDRRTPHD</sequence>
<comment type="caution">
    <text evidence="1">The sequence shown here is derived from an EMBL/GenBank/DDBJ whole genome shotgun (WGS) entry which is preliminary data.</text>
</comment>
<name>A0A5B7J679_PORTR</name>
<dbReference type="AlphaFoldDB" id="A0A5B7J679"/>
<evidence type="ECO:0000313" key="1">
    <source>
        <dbReference type="EMBL" id="MPC87974.1"/>
    </source>
</evidence>
<gene>
    <name evidence="1" type="ORF">E2C01_082861</name>
</gene>
<protein>
    <submittedName>
        <fullName evidence="1">Uncharacterized protein</fullName>
    </submittedName>
</protein>
<evidence type="ECO:0000313" key="2">
    <source>
        <dbReference type="Proteomes" id="UP000324222"/>
    </source>
</evidence>
<dbReference type="EMBL" id="VSRR010076220">
    <property type="protein sequence ID" value="MPC87974.1"/>
    <property type="molecule type" value="Genomic_DNA"/>
</dbReference>
<keyword evidence="2" id="KW-1185">Reference proteome</keyword>